<sequence>MLAVQPPWNSFSCASVWTCLTPHFHLMFLQGHFPHLLKILPRWI</sequence>
<name>A0A5B7GSK9_PORTR</name>
<proteinExistence type="predicted"/>
<gene>
    <name evidence="1" type="ORF">E2C01_057112</name>
</gene>
<comment type="caution">
    <text evidence="1">The sequence shown here is derived from an EMBL/GenBank/DDBJ whole genome shotgun (WGS) entry which is preliminary data.</text>
</comment>
<protein>
    <submittedName>
        <fullName evidence="1">Uncharacterized protein</fullName>
    </submittedName>
</protein>
<keyword evidence="2" id="KW-1185">Reference proteome</keyword>
<organism evidence="1 2">
    <name type="scientific">Portunus trituberculatus</name>
    <name type="common">Swimming crab</name>
    <name type="synonym">Neptunus trituberculatus</name>
    <dbReference type="NCBI Taxonomy" id="210409"/>
    <lineage>
        <taxon>Eukaryota</taxon>
        <taxon>Metazoa</taxon>
        <taxon>Ecdysozoa</taxon>
        <taxon>Arthropoda</taxon>
        <taxon>Crustacea</taxon>
        <taxon>Multicrustacea</taxon>
        <taxon>Malacostraca</taxon>
        <taxon>Eumalacostraca</taxon>
        <taxon>Eucarida</taxon>
        <taxon>Decapoda</taxon>
        <taxon>Pleocyemata</taxon>
        <taxon>Brachyura</taxon>
        <taxon>Eubrachyura</taxon>
        <taxon>Portunoidea</taxon>
        <taxon>Portunidae</taxon>
        <taxon>Portuninae</taxon>
        <taxon>Portunus</taxon>
    </lineage>
</organism>
<evidence type="ECO:0000313" key="2">
    <source>
        <dbReference type="Proteomes" id="UP000324222"/>
    </source>
</evidence>
<evidence type="ECO:0000313" key="1">
    <source>
        <dbReference type="EMBL" id="MPC63020.1"/>
    </source>
</evidence>
<accession>A0A5B7GSK9</accession>
<reference evidence="1 2" key="1">
    <citation type="submission" date="2019-05" db="EMBL/GenBank/DDBJ databases">
        <title>Another draft genome of Portunus trituberculatus and its Hox gene families provides insights of decapod evolution.</title>
        <authorList>
            <person name="Jeong J.-H."/>
            <person name="Song I."/>
            <person name="Kim S."/>
            <person name="Choi T."/>
            <person name="Kim D."/>
            <person name="Ryu S."/>
            <person name="Kim W."/>
        </authorList>
    </citation>
    <scope>NUCLEOTIDE SEQUENCE [LARGE SCALE GENOMIC DNA]</scope>
    <source>
        <tissue evidence="1">Muscle</tissue>
    </source>
</reference>
<dbReference type="AlphaFoldDB" id="A0A5B7GSK9"/>
<dbReference type="Proteomes" id="UP000324222">
    <property type="component" value="Unassembled WGS sequence"/>
</dbReference>
<dbReference type="EMBL" id="VSRR010020330">
    <property type="protein sequence ID" value="MPC63020.1"/>
    <property type="molecule type" value="Genomic_DNA"/>
</dbReference>